<dbReference type="Pfam" id="PF06963">
    <property type="entry name" value="FPN1"/>
    <property type="match status" value="1"/>
</dbReference>
<keyword evidence="4 7" id="KW-0812">Transmembrane</keyword>
<dbReference type="PANTHER" id="PTHR11660:SF57">
    <property type="entry name" value="SOLUTE CARRIER FAMILY 40 MEMBER"/>
    <property type="match status" value="1"/>
</dbReference>
<dbReference type="InterPro" id="IPR036259">
    <property type="entry name" value="MFS_trans_sf"/>
</dbReference>
<dbReference type="InterPro" id="IPR009716">
    <property type="entry name" value="Ferroportin-1"/>
</dbReference>
<comment type="function">
    <text evidence="7">May be involved in iron transport and iron homeostasis.</text>
</comment>
<dbReference type="SUPFAM" id="SSF103473">
    <property type="entry name" value="MFS general substrate transporter"/>
    <property type="match status" value="1"/>
</dbReference>
<evidence type="ECO:0000256" key="1">
    <source>
        <dbReference type="ARBA" id="ARBA00004141"/>
    </source>
</evidence>
<feature type="transmembrane region" description="Helical" evidence="7">
    <location>
        <begin position="148"/>
        <end position="166"/>
    </location>
</feature>
<dbReference type="OrthoDB" id="648861at2759"/>
<name>A0A0K9Q4W3_ZOSMR</name>
<evidence type="ECO:0000256" key="2">
    <source>
        <dbReference type="ARBA" id="ARBA00006279"/>
    </source>
</evidence>
<proteinExistence type="inferred from homology"/>
<gene>
    <name evidence="10" type="ORF">ZOSMA_114G01030</name>
</gene>
<dbReference type="AlphaFoldDB" id="A0A0K9Q4W3"/>
<comment type="caution">
    <text evidence="10">The sequence shown here is derived from an EMBL/GenBank/DDBJ whole genome shotgun (WGS) entry which is preliminary data.</text>
</comment>
<keyword evidence="7" id="KW-0406">Ion transport</keyword>
<feature type="region of interest" description="Disordered" evidence="8">
    <location>
        <begin position="35"/>
        <end position="58"/>
    </location>
</feature>
<sequence length="270" mass="30320">MFTLWNMVSVWLEYYLLKSVYTGIPSLVETCQRRNQQQLQEGGGEEEEEHEDGERRHGMTSKLSKFPFINAWIVYSNQEIVLPGVSLASLYFTVLSFGTLMTATLEWKGVPAYLIAIVRGVSAMVGITATILYPILHSYISTLRTGLWSIWAQWCCLLVCVASVWVSGGITSAWMLMCGVVASRLGLWMFDLSVMQHMQDLVSESDRCVVGGVQNSLQSMLELLTYTMGIIVSNPQDFDELVILSFLMVSLAASLYTFYIYRGSNHVSNI</sequence>
<evidence type="ECO:0000256" key="3">
    <source>
        <dbReference type="ARBA" id="ARBA00022448"/>
    </source>
</evidence>
<evidence type="ECO:0000256" key="5">
    <source>
        <dbReference type="ARBA" id="ARBA00022989"/>
    </source>
</evidence>
<keyword evidence="3 7" id="KW-0813">Transport</keyword>
<dbReference type="GO" id="GO:0005381">
    <property type="term" value="F:iron ion transmembrane transporter activity"/>
    <property type="evidence" value="ECO:0007669"/>
    <property type="project" value="UniProtKB-UniRule"/>
</dbReference>
<evidence type="ECO:0000256" key="8">
    <source>
        <dbReference type="SAM" id="MobiDB-lite"/>
    </source>
</evidence>
<dbReference type="Proteomes" id="UP000036987">
    <property type="component" value="Unassembled WGS sequence"/>
</dbReference>
<keyword evidence="5 7" id="KW-1133">Transmembrane helix</keyword>
<evidence type="ECO:0000256" key="7">
    <source>
        <dbReference type="RuleBase" id="RU365065"/>
    </source>
</evidence>
<dbReference type="PANTHER" id="PTHR11660">
    <property type="entry name" value="SOLUTE CARRIER FAMILY 40 MEMBER"/>
    <property type="match status" value="1"/>
</dbReference>
<evidence type="ECO:0000256" key="9">
    <source>
        <dbReference type="SAM" id="SignalP"/>
    </source>
</evidence>
<comment type="subcellular location">
    <subcellularLocation>
        <location evidence="1 7">Membrane</location>
        <topology evidence="1 7">Multi-pass membrane protein</topology>
    </subcellularLocation>
</comment>
<evidence type="ECO:0000256" key="4">
    <source>
        <dbReference type="ARBA" id="ARBA00022692"/>
    </source>
</evidence>
<dbReference type="GO" id="GO:0016020">
    <property type="term" value="C:membrane"/>
    <property type="evidence" value="ECO:0007669"/>
    <property type="project" value="UniProtKB-SubCell"/>
</dbReference>
<feature type="signal peptide" evidence="9">
    <location>
        <begin position="1"/>
        <end position="22"/>
    </location>
</feature>
<dbReference type="STRING" id="29655.A0A0K9Q4W3"/>
<feature type="transmembrane region" description="Helical" evidence="7">
    <location>
        <begin position="80"/>
        <end position="100"/>
    </location>
</feature>
<dbReference type="OMA" id="LAATHIM"/>
<keyword evidence="6 7" id="KW-0472">Membrane</keyword>
<reference evidence="11" key="1">
    <citation type="journal article" date="2016" name="Nature">
        <title>The genome of the seagrass Zostera marina reveals angiosperm adaptation to the sea.</title>
        <authorList>
            <person name="Olsen J.L."/>
            <person name="Rouze P."/>
            <person name="Verhelst B."/>
            <person name="Lin Y.-C."/>
            <person name="Bayer T."/>
            <person name="Collen J."/>
            <person name="Dattolo E."/>
            <person name="De Paoli E."/>
            <person name="Dittami S."/>
            <person name="Maumus F."/>
            <person name="Michel G."/>
            <person name="Kersting A."/>
            <person name="Lauritano C."/>
            <person name="Lohaus R."/>
            <person name="Toepel M."/>
            <person name="Tonon T."/>
            <person name="Vanneste K."/>
            <person name="Amirebrahimi M."/>
            <person name="Brakel J."/>
            <person name="Bostroem C."/>
            <person name="Chovatia M."/>
            <person name="Grimwood J."/>
            <person name="Jenkins J.W."/>
            <person name="Jueterbock A."/>
            <person name="Mraz A."/>
            <person name="Stam W.T."/>
            <person name="Tice H."/>
            <person name="Bornberg-Bauer E."/>
            <person name="Green P.J."/>
            <person name="Pearson G.A."/>
            <person name="Procaccini G."/>
            <person name="Duarte C.M."/>
            <person name="Schmutz J."/>
            <person name="Reusch T.B.H."/>
            <person name="Van de Peer Y."/>
        </authorList>
    </citation>
    <scope>NUCLEOTIDE SEQUENCE [LARGE SCALE GENOMIC DNA]</scope>
    <source>
        <strain evidence="11">cv. Finnish</strain>
    </source>
</reference>
<evidence type="ECO:0000313" key="11">
    <source>
        <dbReference type="Proteomes" id="UP000036987"/>
    </source>
</evidence>
<keyword evidence="11" id="KW-1185">Reference proteome</keyword>
<protein>
    <recommendedName>
        <fullName evidence="7">Solute carrier family 40 member</fullName>
    </recommendedName>
</protein>
<accession>A0A0K9Q4W3</accession>
<organism evidence="10 11">
    <name type="scientific">Zostera marina</name>
    <name type="common">Eelgrass</name>
    <dbReference type="NCBI Taxonomy" id="29655"/>
    <lineage>
        <taxon>Eukaryota</taxon>
        <taxon>Viridiplantae</taxon>
        <taxon>Streptophyta</taxon>
        <taxon>Embryophyta</taxon>
        <taxon>Tracheophyta</taxon>
        <taxon>Spermatophyta</taxon>
        <taxon>Magnoliopsida</taxon>
        <taxon>Liliopsida</taxon>
        <taxon>Zosteraceae</taxon>
        <taxon>Zostera</taxon>
    </lineage>
</organism>
<feature type="transmembrane region" description="Helical" evidence="7">
    <location>
        <begin position="241"/>
        <end position="261"/>
    </location>
</feature>
<keyword evidence="9" id="KW-0732">Signal</keyword>
<dbReference type="EMBL" id="LFYR01000167">
    <property type="protein sequence ID" value="KMZ75505.1"/>
    <property type="molecule type" value="Genomic_DNA"/>
</dbReference>
<feature type="transmembrane region" description="Helical" evidence="7">
    <location>
        <begin position="112"/>
        <end position="136"/>
    </location>
</feature>
<evidence type="ECO:0000313" key="10">
    <source>
        <dbReference type="EMBL" id="KMZ75505.1"/>
    </source>
</evidence>
<comment type="similarity">
    <text evidence="2 7">Belongs to the ferroportin (FP) (TC 2.A.100) family. SLC40A subfamily.</text>
</comment>
<evidence type="ECO:0000256" key="6">
    <source>
        <dbReference type="ARBA" id="ARBA00023136"/>
    </source>
</evidence>
<dbReference type="Gene3D" id="1.20.1250.20">
    <property type="entry name" value="MFS general substrate transporter like domains"/>
    <property type="match status" value="1"/>
</dbReference>
<comment type="caution">
    <text evidence="7">Lacks conserved residue(s) required for the propagation of feature annotation.</text>
</comment>
<feature type="chain" id="PRO_5005528156" description="Solute carrier family 40 member" evidence="9">
    <location>
        <begin position="23"/>
        <end position="270"/>
    </location>
</feature>